<feature type="chain" id="PRO_5037971552" evidence="5">
    <location>
        <begin position="29"/>
        <end position="310"/>
    </location>
</feature>
<dbReference type="SMART" id="SM00849">
    <property type="entry name" value="Lactamase_B"/>
    <property type="match status" value="1"/>
</dbReference>
<dbReference type="InterPro" id="IPR051013">
    <property type="entry name" value="MBL_superfamily_lactonases"/>
</dbReference>
<evidence type="ECO:0000256" key="2">
    <source>
        <dbReference type="ARBA" id="ARBA00022723"/>
    </source>
</evidence>
<evidence type="ECO:0000256" key="3">
    <source>
        <dbReference type="ARBA" id="ARBA00022801"/>
    </source>
</evidence>
<gene>
    <name evidence="7" type="ORF">H6B30_10490</name>
</gene>
<evidence type="ECO:0000259" key="6">
    <source>
        <dbReference type="SMART" id="SM00849"/>
    </source>
</evidence>
<evidence type="ECO:0000313" key="7">
    <source>
        <dbReference type="EMBL" id="MBM6662172.1"/>
    </source>
</evidence>
<comment type="caution">
    <text evidence="7">The sequence shown here is derived from an EMBL/GenBank/DDBJ whole genome shotgun (WGS) entry which is preliminary data.</text>
</comment>
<name>A0A939B5L0_9BACT</name>
<keyword evidence="5" id="KW-0732">Signal</keyword>
<keyword evidence="3" id="KW-0378">Hydrolase</keyword>
<dbReference type="AlphaFoldDB" id="A0A939B5L0"/>
<dbReference type="InterPro" id="IPR001279">
    <property type="entry name" value="Metallo-B-lactamas"/>
</dbReference>
<proteinExistence type="inferred from homology"/>
<protein>
    <submittedName>
        <fullName evidence="7">MBL fold metallo-hydrolase</fullName>
    </submittedName>
</protein>
<organism evidence="7 8">
    <name type="scientific">Marseilla massiliensis</name>
    <dbReference type="NCBI Taxonomy" id="1841864"/>
    <lineage>
        <taxon>Bacteria</taxon>
        <taxon>Pseudomonadati</taxon>
        <taxon>Bacteroidota</taxon>
        <taxon>Bacteroidia</taxon>
        <taxon>Bacteroidales</taxon>
        <taxon>Prevotellaceae</taxon>
        <taxon>Marseilla</taxon>
    </lineage>
</organism>
<dbReference type="Pfam" id="PF00753">
    <property type="entry name" value="Lactamase_B"/>
    <property type="match status" value="1"/>
</dbReference>
<evidence type="ECO:0000256" key="4">
    <source>
        <dbReference type="ARBA" id="ARBA00022833"/>
    </source>
</evidence>
<keyword evidence="2" id="KW-0479">Metal-binding</keyword>
<dbReference type="RefSeq" id="WP_205110367.1">
    <property type="nucleotide sequence ID" value="NZ_JACJJL010000017.1"/>
</dbReference>
<evidence type="ECO:0000256" key="1">
    <source>
        <dbReference type="ARBA" id="ARBA00007749"/>
    </source>
</evidence>
<comment type="similarity">
    <text evidence="1">Belongs to the metallo-beta-lactamase superfamily.</text>
</comment>
<dbReference type="EMBL" id="JACJJL010000017">
    <property type="protein sequence ID" value="MBM6662172.1"/>
    <property type="molecule type" value="Genomic_DNA"/>
</dbReference>
<reference evidence="7 8" key="1">
    <citation type="journal article" date="2021" name="Sci. Rep.">
        <title>The distribution of antibiotic resistance genes in chicken gut microbiota commensals.</title>
        <authorList>
            <person name="Juricova H."/>
            <person name="Matiasovicova J."/>
            <person name="Kubasova T."/>
            <person name="Cejkova D."/>
            <person name="Rychlik I."/>
        </authorList>
    </citation>
    <scope>NUCLEOTIDE SEQUENCE [LARGE SCALE GENOMIC DNA]</scope>
    <source>
        <strain evidence="7 8">An819</strain>
    </source>
</reference>
<dbReference type="Gene3D" id="3.60.15.10">
    <property type="entry name" value="Ribonuclease Z/Hydroxyacylglutathione hydrolase-like"/>
    <property type="match status" value="1"/>
</dbReference>
<dbReference type="SUPFAM" id="SSF56281">
    <property type="entry name" value="Metallo-hydrolase/oxidoreductase"/>
    <property type="match status" value="1"/>
</dbReference>
<evidence type="ECO:0000256" key="5">
    <source>
        <dbReference type="SAM" id="SignalP"/>
    </source>
</evidence>
<dbReference type="GO" id="GO:0016787">
    <property type="term" value="F:hydrolase activity"/>
    <property type="evidence" value="ECO:0007669"/>
    <property type="project" value="UniProtKB-KW"/>
</dbReference>
<evidence type="ECO:0000313" key="8">
    <source>
        <dbReference type="Proteomes" id="UP000764045"/>
    </source>
</evidence>
<dbReference type="CDD" id="cd07720">
    <property type="entry name" value="OPHC2-like_MBL-fold"/>
    <property type="match status" value="1"/>
</dbReference>
<feature type="domain" description="Metallo-beta-lactamase" evidence="6">
    <location>
        <begin position="96"/>
        <end position="273"/>
    </location>
</feature>
<sequence length="310" mass="33488">MSKTTTTIRLIAAAAVAAIMAACGNHQKGDGGNSGDSSRQTAVMSPFVRINIDSTMALVSIRDNATEKKMPNRLFYGKGDSAEVEKLSPEGSVPSSVSCFIIETQGKRALFDTGVGKANGGVLMDRLKSLGIKPESIDYIFITHFHNDHTGGLTDNGKAAFSRAQLYVPEAEYAYWAGAGGKGSTAIKAVGAYGNRLHRFGYGDKLPLGVKPMAAPGHTPGHTVYIAGRVMIMGDLFHGLPLQIQDLNLCADYDMDRTKAIESRNKYTLMAVHNGMMAAGMHFFGTGMVDFKMNERDMELKSFEHNLPKR</sequence>
<accession>A0A939B5L0</accession>
<dbReference type="GO" id="GO:0046872">
    <property type="term" value="F:metal ion binding"/>
    <property type="evidence" value="ECO:0007669"/>
    <property type="project" value="UniProtKB-KW"/>
</dbReference>
<dbReference type="PROSITE" id="PS51257">
    <property type="entry name" value="PROKAR_LIPOPROTEIN"/>
    <property type="match status" value="1"/>
</dbReference>
<feature type="signal peptide" evidence="5">
    <location>
        <begin position="1"/>
        <end position="28"/>
    </location>
</feature>
<dbReference type="PANTHER" id="PTHR42978:SF6">
    <property type="entry name" value="QUORUM-QUENCHING LACTONASE YTNP-RELATED"/>
    <property type="match status" value="1"/>
</dbReference>
<dbReference type="PANTHER" id="PTHR42978">
    <property type="entry name" value="QUORUM-QUENCHING LACTONASE YTNP-RELATED-RELATED"/>
    <property type="match status" value="1"/>
</dbReference>
<dbReference type="InterPro" id="IPR036866">
    <property type="entry name" value="RibonucZ/Hydroxyglut_hydro"/>
</dbReference>
<dbReference type="Proteomes" id="UP000764045">
    <property type="component" value="Unassembled WGS sequence"/>
</dbReference>
<keyword evidence="4" id="KW-0862">Zinc</keyword>
<keyword evidence="8" id="KW-1185">Reference proteome</keyword>